<dbReference type="Gene3D" id="3.10.129.10">
    <property type="entry name" value="Hotdog Thioesterase"/>
    <property type="match status" value="1"/>
</dbReference>
<dbReference type="SUPFAM" id="SSF54637">
    <property type="entry name" value="Thioesterase/thiol ester dehydrase-isomerase"/>
    <property type="match status" value="2"/>
</dbReference>
<reference evidence="1" key="1">
    <citation type="submission" date="2021-01" db="EMBL/GenBank/DDBJ databases">
        <title>Whole genome shotgun sequence of Actinoplanes rishiriensis NBRC 108556.</title>
        <authorList>
            <person name="Komaki H."/>
            <person name="Tamura T."/>
        </authorList>
    </citation>
    <scope>NUCLEOTIDE SEQUENCE</scope>
    <source>
        <strain evidence="1">NBRC 108556</strain>
    </source>
</reference>
<dbReference type="RefSeq" id="WP_203791375.1">
    <property type="nucleotide sequence ID" value="NZ_BOMV01000127.1"/>
</dbReference>
<name>A0A919N1T0_9ACTN</name>
<evidence type="ECO:0000313" key="1">
    <source>
        <dbReference type="EMBL" id="GIF02261.1"/>
    </source>
</evidence>
<dbReference type="EMBL" id="BOMV01000127">
    <property type="protein sequence ID" value="GIF02261.1"/>
    <property type="molecule type" value="Genomic_DNA"/>
</dbReference>
<keyword evidence="2" id="KW-1185">Reference proteome</keyword>
<dbReference type="Proteomes" id="UP000636960">
    <property type="component" value="Unassembled WGS sequence"/>
</dbReference>
<evidence type="ECO:0000313" key="2">
    <source>
        <dbReference type="Proteomes" id="UP000636960"/>
    </source>
</evidence>
<proteinExistence type="predicted"/>
<dbReference type="InterPro" id="IPR029069">
    <property type="entry name" value="HotDog_dom_sf"/>
</dbReference>
<accession>A0A919N1T0</accession>
<sequence length="322" mass="35977">MTVHFLPTSRAASVRMTLQPAYEGINVGTWLGFKHVNYLVEEAALGWFREQGWPATNLYHDHGLCFDVVGIDTRIVQALRLDDAVHADVRRVADEPGVLVLKAELRTAPDGPRMVSATVRVTLRLDPRGAAVEPAPEPLSAFVTERLGNPAGVIPIPIGYSDPAEALAAWHATDGPRHNGIVWRSTIPYYFCHFSERMQMSGYLRLMEEAKHRFVASRGVSIKTLLDEHGWIPAVPRSRLTLLGEAEMEEELYTVYTVTEVFKRLTYTSRFDTYVRRGGYLEPTATGQITHGYAKLSGRSEWDLVSFDDRLLAALRGSGEQP</sequence>
<organism evidence="1 2">
    <name type="scientific">Paractinoplanes rishiriensis</name>
    <dbReference type="NCBI Taxonomy" id="1050105"/>
    <lineage>
        <taxon>Bacteria</taxon>
        <taxon>Bacillati</taxon>
        <taxon>Actinomycetota</taxon>
        <taxon>Actinomycetes</taxon>
        <taxon>Micromonosporales</taxon>
        <taxon>Micromonosporaceae</taxon>
        <taxon>Paractinoplanes</taxon>
    </lineage>
</organism>
<comment type="caution">
    <text evidence="1">The sequence shown here is derived from an EMBL/GenBank/DDBJ whole genome shotgun (WGS) entry which is preliminary data.</text>
</comment>
<evidence type="ECO:0008006" key="3">
    <source>
        <dbReference type="Google" id="ProtNLM"/>
    </source>
</evidence>
<gene>
    <name evidence="1" type="ORF">Ari01nite_97250</name>
</gene>
<dbReference type="AlphaFoldDB" id="A0A919N1T0"/>
<protein>
    <recommendedName>
        <fullName evidence="3">Thioesterase</fullName>
    </recommendedName>
</protein>